<dbReference type="PANTHER" id="PTHR21064:SF5">
    <property type="entry name" value="SLR1880 PROTEIN"/>
    <property type="match status" value="1"/>
</dbReference>
<dbReference type="GO" id="GO:0016301">
    <property type="term" value="F:kinase activity"/>
    <property type="evidence" value="ECO:0007669"/>
    <property type="project" value="UniProtKB-KW"/>
</dbReference>
<dbReference type="InterPro" id="IPR050249">
    <property type="entry name" value="Pseudomonas-type_ThrB"/>
</dbReference>
<evidence type="ECO:0000259" key="1">
    <source>
        <dbReference type="Pfam" id="PF01636"/>
    </source>
</evidence>
<comment type="caution">
    <text evidence="2">The sequence shown here is derived from an EMBL/GenBank/DDBJ whole genome shotgun (WGS) entry which is preliminary data.</text>
</comment>
<dbReference type="InterPro" id="IPR002575">
    <property type="entry name" value="Aminoglycoside_PTrfase"/>
</dbReference>
<dbReference type="EC" id="2.7.1.162" evidence="2"/>
<dbReference type="SUPFAM" id="SSF56112">
    <property type="entry name" value="Protein kinase-like (PK-like)"/>
    <property type="match status" value="1"/>
</dbReference>
<dbReference type="PANTHER" id="PTHR21064">
    <property type="entry name" value="AMINOGLYCOSIDE PHOSPHOTRANSFERASE DOMAIN-CONTAINING PROTEIN-RELATED"/>
    <property type="match status" value="1"/>
</dbReference>
<organism evidence="2">
    <name type="scientific">bioreactor metagenome</name>
    <dbReference type="NCBI Taxonomy" id="1076179"/>
    <lineage>
        <taxon>unclassified sequences</taxon>
        <taxon>metagenomes</taxon>
        <taxon>ecological metagenomes</taxon>
    </lineage>
</organism>
<dbReference type="Gene3D" id="3.90.1200.10">
    <property type="match status" value="1"/>
</dbReference>
<keyword evidence="2" id="KW-0418">Kinase</keyword>
<evidence type="ECO:0000313" key="2">
    <source>
        <dbReference type="EMBL" id="MPN17058.1"/>
    </source>
</evidence>
<dbReference type="Pfam" id="PF01636">
    <property type="entry name" value="APH"/>
    <property type="match status" value="1"/>
</dbReference>
<name>A0A645FRH8_9ZZZZ</name>
<proteinExistence type="predicted"/>
<reference evidence="2" key="1">
    <citation type="submission" date="2019-08" db="EMBL/GenBank/DDBJ databases">
        <authorList>
            <person name="Kucharzyk K."/>
            <person name="Murdoch R.W."/>
            <person name="Higgins S."/>
            <person name="Loffler F."/>
        </authorList>
    </citation>
    <scope>NUCLEOTIDE SEQUENCE</scope>
</reference>
<dbReference type="InterPro" id="IPR011009">
    <property type="entry name" value="Kinase-like_dom_sf"/>
</dbReference>
<gene>
    <name evidence="2" type="primary">nahK_15</name>
    <name evidence="2" type="ORF">SDC9_164407</name>
</gene>
<protein>
    <submittedName>
        <fullName evidence="2">N-acetylhexosamine 1-kinase</fullName>
        <ecNumber evidence="2">2.7.1.162</ecNumber>
    </submittedName>
</protein>
<feature type="domain" description="Aminoglycoside phosphotransferase" evidence="1">
    <location>
        <begin position="10"/>
        <end position="111"/>
    </location>
</feature>
<accession>A0A645FRH8</accession>
<sequence>METIPQFHDTPARYLAFHRAILQNVATRKEQVSREIDFVLAREDFSHTLMDLQAAGELPLRVTHNDTKINNVLFDEKTNKALCVIDLDTVMPGLSVNDFGDAIRFGASTATEDERDLSNVHFDLELYKTYVKGYLSTCGQSLTKTEKAMLPTGAKMMTLECGMRFLADHLAGDVYFHISREGQNLDRARTQFRLVEEMEKSWGQMHIVVEQTH</sequence>
<keyword evidence="2" id="KW-0808">Transferase</keyword>
<dbReference type="EMBL" id="VSSQ01064088">
    <property type="protein sequence ID" value="MPN17058.1"/>
    <property type="molecule type" value="Genomic_DNA"/>
</dbReference>
<dbReference type="AlphaFoldDB" id="A0A645FRH8"/>